<keyword evidence="2" id="KW-1185">Reference proteome</keyword>
<evidence type="ECO:0000313" key="2">
    <source>
        <dbReference type="Proteomes" id="UP000540412"/>
    </source>
</evidence>
<gene>
    <name evidence="1" type="ORF">BJY24_002020</name>
</gene>
<reference evidence="1 2" key="1">
    <citation type="submission" date="2020-08" db="EMBL/GenBank/DDBJ databases">
        <title>Sequencing the genomes of 1000 actinobacteria strains.</title>
        <authorList>
            <person name="Klenk H.-P."/>
        </authorList>
    </citation>
    <scope>NUCLEOTIDE SEQUENCE [LARGE SCALE GENOMIC DNA]</scope>
    <source>
        <strain evidence="1 2">DSM 43582</strain>
    </source>
</reference>
<dbReference type="RefSeq" id="WP_040745366.1">
    <property type="nucleotide sequence ID" value="NZ_JACHIT010000001.1"/>
</dbReference>
<name>A0A7W9PCF6_9NOCA</name>
<protein>
    <submittedName>
        <fullName evidence="1">Uncharacterized protein</fullName>
    </submittedName>
</protein>
<dbReference type="InterPro" id="IPR023509">
    <property type="entry name" value="DTD-like_sf"/>
</dbReference>
<dbReference type="Gene3D" id="3.50.80.10">
    <property type="entry name" value="D-tyrosyl-tRNA(Tyr) deacylase"/>
    <property type="match status" value="1"/>
</dbReference>
<evidence type="ECO:0000313" key="1">
    <source>
        <dbReference type="EMBL" id="MBB5913153.1"/>
    </source>
</evidence>
<dbReference type="Proteomes" id="UP000540412">
    <property type="component" value="Unassembled WGS sequence"/>
</dbReference>
<proteinExistence type="predicted"/>
<dbReference type="EMBL" id="JACHIT010000001">
    <property type="protein sequence ID" value="MBB5913153.1"/>
    <property type="molecule type" value="Genomic_DNA"/>
</dbReference>
<dbReference type="AlphaFoldDB" id="A0A7W9PCF6"/>
<comment type="caution">
    <text evidence="1">The sequence shown here is derived from an EMBL/GenBank/DDBJ whole genome shotgun (WGS) entry which is preliminary data.</text>
</comment>
<sequence length="145" mass="15873">MSAGPCAVALEPETVGVARVFFDCLVLRVVVEPGDRPLPTDAVRVIRRLCTESDAATVIVTGTPLCGDPDGRFLAQLNPPDVLTYVADTLDVLSDFAEQLEERGERVHLMPFGWTVSWRADDERALYPLSGKRGCRSVVGNAFRR</sequence>
<organism evidence="1 2">
    <name type="scientific">Nocardia transvalensis</name>
    <dbReference type="NCBI Taxonomy" id="37333"/>
    <lineage>
        <taxon>Bacteria</taxon>
        <taxon>Bacillati</taxon>
        <taxon>Actinomycetota</taxon>
        <taxon>Actinomycetes</taxon>
        <taxon>Mycobacteriales</taxon>
        <taxon>Nocardiaceae</taxon>
        <taxon>Nocardia</taxon>
    </lineage>
</organism>
<accession>A0A7W9PCF6</accession>